<keyword evidence="1" id="KW-0812">Transmembrane</keyword>
<evidence type="ECO:0000256" key="1">
    <source>
        <dbReference type="SAM" id="Phobius"/>
    </source>
</evidence>
<feature type="transmembrane region" description="Helical" evidence="1">
    <location>
        <begin position="83"/>
        <end position="110"/>
    </location>
</feature>
<gene>
    <name evidence="2" type="ORF">Y10_16390</name>
</gene>
<keyword evidence="3" id="KW-1185">Reference proteome</keyword>
<evidence type="ECO:0000313" key="2">
    <source>
        <dbReference type="EMBL" id="GLB49271.1"/>
    </source>
</evidence>
<sequence length="142" mass="16997">MKIRLDFTNLNKVLLLNHIKEELIKYQISKVILEGDKLLLKNNFFNNLQSNLNPFAYTKKGVIYISNTKTYDELIYNYNYFKFPLYLCIISFVLIFIWNIAILIFLYFSFMSVISHYLFKYKQKKALMSILKKLEDGSKFSN</sequence>
<name>A0ABQ5MIY6_9FLAO</name>
<keyword evidence="1" id="KW-1133">Transmembrane helix</keyword>
<evidence type="ECO:0000313" key="3">
    <source>
        <dbReference type="Proteomes" id="UP001143543"/>
    </source>
</evidence>
<reference evidence="2" key="1">
    <citation type="submission" date="2022-07" db="EMBL/GenBank/DDBJ databases">
        <title>Taxonomy of Novel Oxalotrophic and Methylotrophic Bacteria.</title>
        <authorList>
            <person name="Sahin N."/>
            <person name="Tani A."/>
        </authorList>
    </citation>
    <scope>NUCLEOTIDE SEQUENCE</scope>
    <source>
        <strain evidence="2">Y10</strain>
    </source>
</reference>
<proteinExistence type="predicted"/>
<organism evidence="2 3">
    <name type="scientific">Neptunitalea lumnitzerae</name>
    <dbReference type="NCBI Taxonomy" id="2965509"/>
    <lineage>
        <taxon>Bacteria</taxon>
        <taxon>Pseudomonadati</taxon>
        <taxon>Bacteroidota</taxon>
        <taxon>Flavobacteriia</taxon>
        <taxon>Flavobacteriales</taxon>
        <taxon>Flavobacteriaceae</taxon>
        <taxon>Neptunitalea</taxon>
    </lineage>
</organism>
<keyword evidence="1" id="KW-0472">Membrane</keyword>
<protein>
    <submittedName>
        <fullName evidence="2">Uncharacterized protein</fullName>
    </submittedName>
</protein>
<accession>A0ABQ5MIY6</accession>
<dbReference type="EMBL" id="BRVO01000002">
    <property type="protein sequence ID" value="GLB49271.1"/>
    <property type="molecule type" value="Genomic_DNA"/>
</dbReference>
<comment type="caution">
    <text evidence="2">The sequence shown here is derived from an EMBL/GenBank/DDBJ whole genome shotgun (WGS) entry which is preliminary data.</text>
</comment>
<dbReference type="Proteomes" id="UP001143543">
    <property type="component" value="Unassembled WGS sequence"/>
</dbReference>